<name>A0A5C2S8X1_9APHY</name>
<keyword evidence="2" id="KW-1185">Reference proteome</keyword>
<dbReference type="AlphaFoldDB" id="A0A5C2S8X1"/>
<dbReference type="EMBL" id="ML122279">
    <property type="protein sequence ID" value="RPD57776.1"/>
    <property type="molecule type" value="Genomic_DNA"/>
</dbReference>
<sequence>MPSPGSMARMISAMKPSMFPLPSSPVGRLQPADFSFNSRFAVGSPSTDSMSGSSEYRSPARGRLGFPVLPGRFLRWSVQSAATPLAAPESRGGRGRLRGRLHDRVLCVCNGELHPALGVQPGPRRPV</sequence>
<dbReference type="Proteomes" id="UP000313359">
    <property type="component" value="Unassembled WGS sequence"/>
</dbReference>
<evidence type="ECO:0000313" key="1">
    <source>
        <dbReference type="EMBL" id="RPD57776.1"/>
    </source>
</evidence>
<protein>
    <submittedName>
        <fullName evidence="1">Uncharacterized protein</fullName>
    </submittedName>
</protein>
<gene>
    <name evidence="1" type="ORF">L227DRAFT_223537</name>
</gene>
<evidence type="ECO:0000313" key="2">
    <source>
        <dbReference type="Proteomes" id="UP000313359"/>
    </source>
</evidence>
<accession>A0A5C2S8X1</accession>
<proteinExistence type="predicted"/>
<organism evidence="1 2">
    <name type="scientific">Lentinus tigrinus ALCF2SS1-6</name>
    <dbReference type="NCBI Taxonomy" id="1328759"/>
    <lineage>
        <taxon>Eukaryota</taxon>
        <taxon>Fungi</taxon>
        <taxon>Dikarya</taxon>
        <taxon>Basidiomycota</taxon>
        <taxon>Agaricomycotina</taxon>
        <taxon>Agaricomycetes</taxon>
        <taxon>Polyporales</taxon>
        <taxon>Polyporaceae</taxon>
        <taxon>Lentinus</taxon>
    </lineage>
</organism>
<reference evidence="1" key="1">
    <citation type="journal article" date="2018" name="Genome Biol. Evol.">
        <title>Genomics and development of Lentinus tigrinus, a white-rot wood-decaying mushroom with dimorphic fruiting bodies.</title>
        <authorList>
            <person name="Wu B."/>
            <person name="Xu Z."/>
            <person name="Knudson A."/>
            <person name="Carlson A."/>
            <person name="Chen N."/>
            <person name="Kovaka S."/>
            <person name="LaButti K."/>
            <person name="Lipzen A."/>
            <person name="Pennachio C."/>
            <person name="Riley R."/>
            <person name="Schakwitz W."/>
            <person name="Umezawa K."/>
            <person name="Ohm R.A."/>
            <person name="Grigoriev I.V."/>
            <person name="Nagy L.G."/>
            <person name="Gibbons J."/>
            <person name="Hibbett D."/>
        </authorList>
    </citation>
    <scope>NUCLEOTIDE SEQUENCE [LARGE SCALE GENOMIC DNA]</scope>
    <source>
        <strain evidence="1">ALCF2SS1-6</strain>
    </source>
</reference>